<organism evidence="1 2">
    <name type="scientific">Nonlabens dokdonensis (strain DSM 17205 / KCTC 12402 / DSW-6)</name>
    <name type="common">Donghaeana dokdonensis</name>
    <dbReference type="NCBI Taxonomy" id="592029"/>
    <lineage>
        <taxon>Bacteria</taxon>
        <taxon>Pseudomonadati</taxon>
        <taxon>Bacteroidota</taxon>
        <taxon>Flavobacteriia</taxon>
        <taxon>Flavobacteriales</taxon>
        <taxon>Flavobacteriaceae</taxon>
        <taxon>Nonlabens</taxon>
    </lineage>
</organism>
<dbReference type="PATRIC" id="fig|592029.3.peg.3305"/>
<proteinExistence type="predicted"/>
<evidence type="ECO:0000313" key="1">
    <source>
        <dbReference type="EMBL" id="AGC78458.1"/>
    </source>
</evidence>
<protein>
    <submittedName>
        <fullName evidence="1">Uncharacterized protein</fullName>
    </submittedName>
</protein>
<dbReference type="STRING" id="592029.DDD_3331"/>
<reference evidence="1 2" key="1">
    <citation type="journal article" date="2013" name="Genome Biol. Evol.">
        <title>Genomic makeup of the marine flavobacterium Nonlabens (Donghaeana) dokdonensis DSW-6 and identification of a novel class of rhodopsins.</title>
        <authorList>
            <person name="Kwon S.K."/>
            <person name="Kim B.K."/>
            <person name="Song J.Y."/>
            <person name="Kwak M.J."/>
            <person name="Lee C.H."/>
            <person name="Yoon J.H."/>
            <person name="Oh T.K."/>
            <person name="Kim J.F."/>
        </authorList>
    </citation>
    <scope>NUCLEOTIDE SEQUENCE [LARGE SCALE GENOMIC DNA]</scope>
    <source>
        <strain evidence="2">DSM 17205 / KCTC 12402 / DSW-6</strain>
    </source>
</reference>
<dbReference type="EMBL" id="CP001397">
    <property type="protein sequence ID" value="AGC78458.1"/>
    <property type="molecule type" value="Genomic_DNA"/>
</dbReference>
<dbReference type="Proteomes" id="UP000011173">
    <property type="component" value="Chromosome"/>
</dbReference>
<evidence type="ECO:0000313" key="2">
    <source>
        <dbReference type="Proteomes" id="UP000011173"/>
    </source>
</evidence>
<dbReference type="KEGG" id="ndo:DDD_3331"/>
<name>L7WHJ4_NONDD</name>
<sequence length="41" mass="4826">MILVFLYLLFILKLKVVLISLSRKHNSSVPYFYNSVILNLI</sequence>
<dbReference type="AlphaFoldDB" id="L7WHJ4"/>
<accession>L7WHJ4</accession>
<gene>
    <name evidence="1" type="ordered locus">DDD_3331</name>
</gene>
<dbReference type="HOGENOM" id="CLU_3273534_0_0_10"/>